<reference evidence="1 2" key="1">
    <citation type="submission" date="2022-10" db="EMBL/GenBank/DDBJ databases">
        <title>Comparative genomics and taxonomic characterization of three novel marine species of genus Reichenbachiella exhibiting antioxidant and polysaccharide degradation activities.</title>
        <authorList>
            <person name="Muhammad N."/>
            <person name="Lee Y.-J."/>
            <person name="Ko J."/>
            <person name="Kim S.-G."/>
        </authorList>
    </citation>
    <scope>NUCLEOTIDE SEQUENCE [LARGE SCALE GENOMIC DNA]</scope>
    <source>
        <strain evidence="1 2">ABR2-5</strain>
    </source>
</reference>
<protein>
    <submittedName>
        <fullName evidence="1">Uncharacterized protein</fullName>
    </submittedName>
</protein>
<accession>A0ABT3CW75</accession>
<evidence type="ECO:0000313" key="2">
    <source>
        <dbReference type="Proteomes" id="UP001300692"/>
    </source>
</evidence>
<evidence type="ECO:0000313" key="1">
    <source>
        <dbReference type="EMBL" id="MCV9387803.1"/>
    </source>
</evidence>
<keyword evidence="2" id="KW-1185">Reference proteome</keyword>
<dbReference type="EMBL" id="JAOYOD010000001">
    <property type="protein sequence ID" value="MCV9387803.1"/>
    <property type="molecule type" value="Genomic_DNA"/>
</dbReference>
<name>A0ABT3CW75_9BACT</name>
<gene>
    <name evidence="1" type="ORF">N7U62_14060</name>
</gene>
<dbReference type="Proteomes" id="UP001300692">
    <property type="component" value="Unassembled WGS sequence"/>
</dbReference>
<comment type="caution">
    <text evidence="1">The sequence shown here is derived from an EMBL/GenBank/DDBJ whole genome shotgun (WGS) entry which is preliminary data.</text>
</comment>
<proteinExistence type="predicted"/>
<sequence>MVRAIVRREQALIQQEEQRIINPALSYYHLISDQPDKQLEYQCRKREGWYSLEEKAPLYDVVMAQMESGHY</sequence>
<organism evidence="1 2">
    <name type="scientific">Reichenbachiella ulvae</name>
    <dbReference type="NCBI Taxonomy" id="2980104"/>
    <lineage>
        <taxon>Bacteria</taxon>
        <taxon>Pseudomonadati</taxon>
        <taxon>Bacteroidota</taxon>
        <taxon>Cytophagia</taxon>
        <taxon>Cytophagales</taxon>
        <taxon>Reichenbachiellaceae</taxon>
        <taxon>Reichenbachiella</taxon>
    </lineage>
</organism>
<dbReference type="RefSeq" id="WP_264138621.1">
    <property type="nucleotide sequence ID" value="NZ_JAOYOD010000001.1"/>
</dbReference>